<evidence type="ECO:0000313" key="3">
    <source>
        <dbReference type="Proteomes" id="UP000700334"/>
    </source>
</evidence>
<sequence length="149" mass="16270">GEKTATTLVCPVCDKKAPYGHLIIGGLFMEILKYCIDCGKIYLKEDGSWVRDNQHYNTSLLAAAAAIVSDDQDLLYLSQFFPYTSSQVFLNQLSEGGSTSLPITNGSSSGSNSSLMSSNSLRESHRHAVQNRSSTTQHPSSASYQKLFH</sequence>
<dbReference type="GO" id="GO:0061665">
    <property type="term" value="F:SUMO ligase activity"/>
    <property type="evidence" value="ECO:0007669"/>
    <property type="project" value="TreeGrafter"/>
</dbReference>
<dbReference type="OrthoDB" id="10263264at2759"/>
<evidence type="ECO:0000256" key="1">
    <source>
        <dbReference type="SAM" id="MobiDB-lite"/>
    </source>
</evidence>
<dbReference type="GO" id="GO:0016874">
    <property type="term" value="F:ligase activity"/>
    <property type="evidence" value="ECO:0007669"/>
    <property type="project" value="UniProtKB-KW"/>
</dbReference>
<organism evidence="2 3">
    <name type="scientific">Galemys pyrenaicus</name>
    <name type="common">Iberian desman</name>
    <name type="synonym">Pyrenean desman</name>
    <dbReference type="NCBI Taxonomy" id="202257"/>
    <lineage>
        <taxon>Eukaryota</taxon>
        <taxon>Metazoa</taxon>
        <taxon>Chordata</taxon>
        <taxon>Craniata</taxon>
        <taxon>Vertebrata</taxon>
        <taxon>Euteleostomi</taxon>
        <taxon>Mammalia</taxon>
        <taxon>Eutheria</taxon>
        <taxon>Laurasiatheria</taxon>
        <taxon>Eulipotyphla</taxon>
        <taxon>Talpidae</taxon>
        <taxon>Galemys</taxon>
    </lineage>
</organism>
<gene>
    <name evidence="2" type="ORF">J0S82_013333</name>
</gene>
<dbReference type="PANTHER" id="PTHR10782:SF94">
    <property type="entry name" value="SUPPRESSOR OF VARIEGATION 2-10, ISOFORM I"/>
    <property type="match status" value="1"/>
</dbReference>
<proteinExistence type="predicted"/>
<dbReference type="Proteomes" id="UP000700334">
    <property type="component" value="Unassembled WGS sequence"/>
</dbReference>
<evidence type="ECO:0000313" key="2">
    <source>
        <dbReference type="EMBL" id="KAG8508472.1"/>
    </source>
</evidence>
<dbReference type="Gene3D" id="3.30.40.10">
    <property type="entry name" value="Zinc/RING finger domain, C3HC4 (zinc finger)"/>
    <property type="match status" value="1"/>
</dbReference>
<dbReference type="GO" id="GO:0000785">
    <property type="term" value="C:chromatin"/>
    <property type="evidence" value="ECO:0007669"/>
    <property type="project" value="TreeGrafter"/>
</dbReference>
<name>A0A8J5ZWQ3_GALPY</name>
<feature type="region of interest" description="Disordered" evidence="1">
    <location>
        <begin position="101"/>
        <end position="149"/>
    </location>
</feature>
<dbReference type="PANTHER" id="PTHR10782">
    <property type="entry name" value="ZINC FINGER MIZ DOMAIN-CONTAINING PROTEIN"/>
    <property type="match status" value="1"/>
</dbReference>
<comment type="caution">
    <text evidence="2">The sequence shown here is derived from an EMBL/GenBank/DDBJ whole genome shotgun (WGS) entry which is preliminary data.</text>
</comment>
<dbReference type="GO" id="GO:0003712">
    <property type="term" value="F:transcription coregulator activity"/>
    <property type="evidence" value="ECO:0007669"/>
    <property type="project" value="TreeGrafter"/>
</dbReference>
<reference evidence="2" key="1">
    <citation type="journal article" date="2021" name="Evol. Appl.">
        <title>The genome of the Pyrenean desman and the effects of bottlenecks and inbreeding on the genomic landscape of an endangered species.</title>
        <authorList>
            <person name="Escoda L."/>
            <person name="Castresana J."/>
        </authorList>
    </citation>
    <scope>NUCLEOTIDE SEQUENCE</scope>
    <source>
        <strain evidence="2">IBE-C5619</strain>
    </source>
</reference>
<dbReference type="EMBL" id="JAGFMF010012021">
    <property type="protein sequence ID" value="KAG8508472.1"/>
    <property type="molecule type" value="Genomic_DNA"/>
</dbReference>
<accession>A0A8J5ZWQ3</accession>
<feature type="compositionally biased region" description="Low complexity" evidence="1">
    <location>
        <begin position="105"/>
        <end position="121"/>
    </location>
</feature>
<dbReference type="InterPro" id="IPR013083">
    <property type="entry name" value="Znf_RING/FYVE/PHD"/>
</dbReference>
<dbReference type="GO" id="GO:0006357">
    <property type="term" value="P:regulation of transcription by RNA polymerase II"/>
    <property type="evidence" value="ECO:0007669"/>
    <property type="project" value="TreeGrafter"/>
</dbReference>
<keyword evidence="3" id="KW-1185">Reference proteome</keyword>
<feature type="compositionally biased region" description="Polar residues" evidence="1">
    <location>
        <begin position="130"/>
        <end position="149"/>
    </location>
</feature>
<dbReference type="AlphaFoldDB" id="A0A8J5ZWQ3"/>
<feature type="non-terminal residue" evidence="2">
    <location>
        <position position="1"/>
    </location>
</feature>
<keyword evidence="2" id="KW-0436">Ligase</keyword>
<dbReference type="GO" id="GO:0016925">
    <property type="term" value="P:protein sumoylation"/>
    <property type="evidence" value="ECO:0007669"/>
    <property type="project" value="TreeGrafter"/>
</dbReference>
<protein>
    <submittedName>
        <fullName evidence="2">E3 SUMO-protein ligase PIAS1</fullName>
    </submittedName>
</protein>